<dbReference type="Pfam" id="PF01266">
    <property type="entry name" value="DAO"/>
    <property type="match status" value="1"/>
</dbReference>
<keyword evidence="1" id="KW-1133">Transmembrane helix</keyword>
<feature type="domain" description="FAD dependent oxidoreductase" evidence="2">
    <location>
        <begin position="7"/>
        <end position="435"/>
    </location>
</feature>
<dbReference type="Proteomes" id="UP001310594">
    <property type="component" value="Unassembled WGS sequence"/>
</dbReference>
<evidence type="ECO:0000313" key="3">
    <source>
        <dbReference type="EMBL" id="KAK5699643.1"/>
    </source>
</evidence>
<sequence length="458" mass="49151">MSDDEAVVILGGGIIGFSIAYYLSNDPQYQGHIHIVDAADRLFESASGYAGGFLARDWFDEKATPLGELSFRLHRQLADQHDGQRRWGYLGSHVYSLALDDAPAGVRGEDWLLAGTSRAQAAGRRQEYGNVSARGEAVNENGTPAWMAPQTGASWDPIAGIDDCAQVEPRKLCEFLLAECEKRGVSVHLNTRATKVTKGTTGRASVVQLEATTGSSQPTSVSCSNIVVAAGCWTPRVWETLFPRSPVEVKIDGLAGHSVLYRTPRYTKPFLNSAYGPGEQGQGKDQHISYAIYCPPTKSWTYSPEAYARLDGDGKPEIWIGGLNDNSTDLPLPDLPTDSKKLMNPARLAELRRAAVQLTGMTRPGGEAAEDDLEVVSEALCFRPVSQTGVPIIQQIPQRVLGLEGGSGAKIWIASGHGPWGISMSLGTGVVVSDLIVGRKPSVDVSGLVVELPPASRL</sequence>
<dbReference type="PANTHER" id="PTHR13847">
    <property type="entry name" value="SARCOSINE DEHYDROGENASE-RELATED"/>
    <property type="match status" value="1"/>
</dbReference>
<dbReference type="InterPro" id="IPR036188">
    <property type="entry name" value="FAD/NAD-bd_sf"/>
</dbReference>
<dbReference type="PANTHER" id="PTHR13847:SF185">
    <property type="entry name" value="FAD DEPENDENT OXIDOREDUCTASE SUPERFAMILY (AFU_ORTHOLOGUE AFUA_3G02360)"/>
    <property type="match status" value="1"/>
</dbReference>
<proteinExistence type="predicted"/>
<dbReference type="Gene3D" id="3.30.9.10">
    <property type="entry name" value="D-Amino Acid Oxidase, subunit A, domain 2"/>
    <property type="match status" value="1"/>
</dbReference>
<feature type="transmembrane region" description="Helical" evidence="1">
    <location>
        <begin position="6"/>
        <end position="23"/>
    </location>
</feature>
<gene>
    <name evidence="3" type="ORF">LTR97_005772</name>
</gene>
<dbReference type="InterPro" id="IPR006076">
    <property type="entry name" value="FAD-dep_OxRdtase"/>
</dbReference>
<dbReference type="Gene3D" id="3.50.50.60">
    <property type="entry name" value="FAD/NAD(P)-binding domain"/>
    <property type="match status" value="1"/>
</dbReference>
<comment type="caution">
    <text evidence="3">The sequence shown here is derived from an EMBL/GenBank/DDBJ whole genome shotgun (WGS) entry which is preliminary data.</text>
</comment>
<dbReference type="AlphaFoldDB" id="A0AAN7WBQ3"/>
<dbReference type="GO" id="GO:0005829">
    <property type="term" value="C:cytosol"/>
    <property type="evidence" value="ECO:0007669"/>
    <property type="project" value="GOC"/>
</dbReference>
<organism evidence="3 4">
    <name type="scientific">Elasticomyces elasticus</name>
    <dbReference type="NCBI Taxonomy" id="574655"/>
    <lineage>
        <taxon>Eukaryota</taxon>
        <taxon>Fungi</taxon>
        <taxon>Dikarya</taxon>
        <taxon>Ascomycota</taxon>
        <taxon>Pezizomycotina</taxon>
        <taxon>Dothideomycetes</taxon>
        <taxon>Dothideomycetidae</taxon>
        <taxon>Mycosphaerellales</taxon>
        <taxon>Teratosphaeriaceae</taxon>
        <taxon>Elasticomyces</taxon>
    </lineage>
</organism>
<evidence type="ECO:0000313" key="4">
    <source>
        <dbReference type="Proteomes" id="UP001310594"/>
    </source>
</evidence>
<dbReference type="GO" id="GO:0005770">
    <property type="term" value="C:late endosome"/>
    <property type="evidence" value="ECO:0007669"/>
    <property type="project" value="TreeGrafter"/>
</dbReference>
<dbReference type="GO" id="GO:0042147">
    <property type="term" value="P:retrograde transport, endosome to Golgi"/>
    <property type="evidence" value="ECO:0007669"/>
    <property type="project" value="TreeGrafter"/>
</dbReference>
<keyword evidence="1" id="KW-0472">Membrane</keyword>
<dbReference type="EMBL" id="JAVRQU010000008">
    <property type="protein sequence ID" value="KAK5699643.1"/>
    <property type="molecule type" value="Genomic_DNA"/>
</dbReference>
<keyword evidence="1" id="KW-0812">Transmembrane</keyword>
<accession>A0AAN7WBQ3</accession>
<evidence type="ECO:0000256" key="1">
    <source>
        <dbReference type="SAM" id="Phobius"/>
    </source>
</evidence>
<name>A0AAN7WBQ3_9PEZI</name>
<protein>
    <recommendedName>
        <fullName evidence="2">FAD dependent oxidoreductase domain-containing protein</fullName>
    </recommendedName>
</protein>
<evidence type="ECO:0000259" key="2">
    <source>
        <dbReference type="Pfam" id="PF01266"/>
    </source>
</evidence>
<dbReference type="SUPFAM" id="SSF51905">
    <property type="entry name" value="FAD/NAD(P)-binding domain"/>
    <property type="match status" value="1"/>
</dbReference>
<reference evidence="3" key="1">
    <citation type="submission" date="2023-08" db="EMBL/GenBank/DDBJ databases">
        <title>Black Yeasts Isolated from many extreme environments.</title>
        <authorList>
            <person name="Coleine C."/>
            <person name="Stajich J.E."/>
            <person name="Selbmann L."/>
        </authorList>
    </citation>
    <scope>NUCLEOTIDE SEQUENCE</scope>
    <source>
        <strain evidence="3">CCFEE 5810</strain>
    </source>
</reference>